<gene>
    <name evidence="6" type="ORF">UG56_007360</name>
</gene>
<keyword evidence="3" id="KW-0238">DNA-binding</keyword>
<dbReference type="InterPro" id="IPR000847">
    <property type="entry name" value="LysR_HTH_N"/>
</dbReference>
<dbReference type="Pfam" id="PF03466">
    <property type="entry name" value="LysR_substrate"/>
    <property type="match status" value="1"/>
</dbReference>
<evidence type="ECO:0000256" key="4">
    <source>
        <dbReference type="ARBA" id="ARBA00023163"/>
    </source>
</evidence>
<comment type="similarity">
    <text evidence="1">Belongs to the LysR transcriptional regulatory family.</text>
</comment>
<dbReference type="InterPro" id="IPR036390">
    <property type="entry name" value="WH_DNA-bd_sf"/>
</dbReference>
<dbReference type="SUPFAM" id="SSF53850">
    <property type="entry name" value="Periplasmic binding protein-like II"/>
    <property type="match status" value="1"/>
</dbReference>
<protein>
    <submittedName>
        <fullName evidence="6">LysR family transcriptional regulator</fullName>
    </submittedName>
</protein>
<dbReference type="FunFam" id="1.10.10.10:FF:000001">
    <property type="entry name" value="LysR family transcriptional regulator"/>
    <property type="match status" value="1"/>
</dbReference>
<dbReference type="Gene3D" id="1.10.10.10">
    <property type="entry name" value="Winged helix-like DNA-binding domain superfamily/Winged helix DNA-binding domain"/>
    <property type="match status" value="1"/>
</dbReference>
<evidence type="ECO:0000259" key="5">
    <source>
        <dbReference type="PROSITE" id="PS50931"/>
    </source>
</evidence>
<comment type="caution">
    <text evidence="6">The sequence shown here is derived from an EMBL/GenBank/DDBJ whole genome shotgun (WGS) entry which is preliminary data.</text>
</comment>
<dbReference type="PANTHER" id="PTHR30346">
    <property type="entry name" value="TRANSCRIPTIONAL DUAL REGULATOR HCAR-RELATED"/>
    <property type="match status" value="1"/>
</dbReference>
<evidence type="ECO:0000313" key="6">
    <source>
        <dbReference type="EMBL" id="OIJ27495.1"/>
    </source>
</evidence>
<keyword evidence="7" id="KW-1185">Reference proteome</keyword>
<name>A0A1J4N939_9ACTN</name>
<dbReference type="SUPFAM" id="SSF46785">
    <property type="entry name" value="Winged helix' DNA-binding domain"/>
    <property type="match status" value="1"/>
</dbReference>
<dbReference type="EMBL" id="JZDQ02000008">
    <property type="protein sequence ID" value="OIJ27495.1"/>
    <property type="molecule type" value="Genomic_DNA"/>
</dbReference>
<dbReference type="OrthoDB" id="3181812at2"/>
<organism evidence="6 7">
    <name type="scientific">Nocardioides luteus</name>
    <dbReference type="NCBI Taxonomy" id="1844"/>
    <lineage>
        <taxon>Bacteria</taxon>
        <taxon>Bacillati</taxon>
        <taxon>Actinomycetota</taxon>
        <taxon>Actinomycetes</taxon>
        <taxon>Propionibacteriales</taxon>
        <taxon>Nocardioidaceae</taxon>
        <taxon>Nocardioides</taxon>
    </lineage>
</organism>
<dbReference type="Gene3D" id="3.40.190.10">
    <property type="entry name" value="Periplasmic binding protein-like II"/>
    <property type="match status" value="2"/>
</dbReference>
<feature type="domain" description="HTH lysR-type" evidence="5">
    <location>
        <begin position="1"/>
        <end position="58"/>
    </location>
</feature>
<proteinExistence type="inferred from homology"/>
<evidence type="ECO:0000256" key="1">
    <source>
        <dbReference type="ARBA" id="ARBA00009437"/>
    </source>
</evidence>
<dbReference type="STRING" id="1844.UG56_007360"/>
<evidence type="ECO:0000256" key="3">
    <source>
        <dbReference type="ARBA" id="ARBA00023125"/>
    </source>
</evidence>
<evidence type="ECO:0000256" key="2">
    <source>
        <dbReference type="ARBA" id="ARBA00023015"/>
    </source>
</evidence>
<dbReference type="Pfam" id="PF00126">
    <property type="entry name" value="HTH_1"/>
    <property type="match status" value="1"/>
</dbReference>
<dbReference type="PANTHER" id="PTHR30346:SF0">
    <property type="entry name" value="HCA OPERON TRANSCRIPTIONAL ACTIVATOR HCAR"/>
    <property type="match status" value="1"/>
</dbReference>
<dbReference type="GO" id="GO:0032993">
    <property type="term" value="C:protein-DNA complex"/>
    <property type="evidence" value="ECO:0007669"/>
    <property type="project" value="TreeGrafter"/>
</dbReference>
<keyword evidence="2" id="KW-0805">Transcription regulation</keyword>
<dbReference type="AlphaFoldDB" id="A0A1J4N939"/>
<dbReference type="Proteomes" id="UP000033772">
    <property type="component" value="Unassembled WGS sequence"/>
</dbReference>
<dbReference type="PROSITE" id="PS50931">
    <property type="entry name" value="HTH_LYSR"/>
    <property type="match status" value="1"/>
</dbReference>
<dbReference type="GO" id="GO:0003700">
    <property type="term" value="F:DNA-binding transcription factor activity"/>
    <property type="evidence" value="ECO:0007669"/>
    <property type="project" value="InterPro"/>
</dbReference>
<reference evidence="6" key="1">
    <citation type="submission" date="2016-10" db="EMBL/GenBank/DDBJ databases">
        <title>Draft Genome Sequence of Nocardioides luteus Strain BAFB, an Alkane-Degrading Bacterium Isolated from JP-7 Polluted Soil.</title>
        <authorList>
            <person name="Brown L."/>
            <person name="Ruiz O.N."/>
            <person name="Gunasekera T."/>
        </authorList>
    </citation>
    <scope>NUCLEOTIDE SEQUENCE [LARGE SCALE GENOMIC DNA]</scope>
    <source>
        <strain evidence="6">BAFB</strain>
    </source>
</reference>
<evidence type="ECO:0000313" key="7">
    <source>
        <dbReference type="Proteomes" id="UP000033772"/>
    </source>
</evidence>
<sequence>MDIQSLRYALTLAEELNFSRAAGVHYIAAQPFGRRIQRLERELGVRLFDRSSHHVSLTPAGERFLPRAQRVLADLEALMRLAEDDSPERSLRVGVLGFGLADRWPAIRGLLGRHHRDLVLSYVELNWENQYDAVRTGEVDVAVVHDVGGADDLLVERVMDTQRYAVVPAESDLAHAPSLTVRDVGDRPWVLPAGQPGLAAWVGEGVQVGVEVRSPAATPAAVVTTGFIGMHGEPAIRFLPHPGVRYVPLQGSPAAVAVATGAHDRRDAVVAFRSAVRASAALDGLVPATLDETA</sequence>
<keyword evidence="4" id="KW-0804">Transcription</keyword>
<dbReference type="InterPro" id="IPR036388">
    <property type="entry name" value="WH-like_DNA-bd_sf"/>
</dbReference>
<dbReference type="InterPro" id="IPR005119">
    <property type="entry name" value="LysR_subst-bd"/>
</dbReference>
<dbReference type="RefSeq" id="WP_045547492.1">
    <property type="nucleotide sequence ID" value="NZ_JZDQ02000008.1"/>
</dbReference>
<accession>A0A1J4N939</accession>
<dbReference type="GO" id="GO:0003677">
    <property type="term" value="F:DNA binding"/>
    <property type="evidence" value="ECO:0007669"/>
    <property type="project" value="UniProtKB-KW"/>
</dbReference>